<evidence type="ECO:0000256" key="1">
    <source>
        <dbReference type="ARBA" id="ARBA00006745"/>
    </source>
</evidence>
<protein>
    <submittedName>
        <fullName evidence="4">Amidohydrolase family protein</fullName>
    </submittedName>
</protein>
<sequence>MTVDTLLTNGTVLTMDGGFRVVEGGCVAITGGVISHVGALPEGVSADEVVDAGGGLILPGFINTHCHAAMSLFRGLADNVDLGQFLNTVWAAERAHVTPDTAYLGAKLSAVEMALGGVTHFLDMYWHVDATVAAAGDVGLGLSAGPAMIGVPGPEGGDWGDRLDVVRDFAGRHAANPMVDVLLVPHGCYTLDAEKLRDVRALSAELSLPVHIHAAEAAWELDLVAKAYGQRPVRALAEAGLLDGPLLLAHAVHLDDDEIAMLAEAGSAVAHCPASNAKLASGMAPVRALMDAGVTLSLGTDGPSTGNDLDMFKAMRLTAYLHALRTGAPDALSARDIVAMATIGGAKALGLSQRQGSLEVGKQADVVVLRADAPHMVPVYDPYSALVYSAGREDVAHVFARGRAVVRDGGLVAPVAGLAEQIRRLAADIRKGSLQ</sequence>
<dbReference type="SUPFAM" id="SSF51338">
    <property type="entry name" value="Composite domain of metallo-dependent hydrolases"/>
    <property type="match status" value="1"/>
</dbReference>
<feature type="domain" description="Amidohydrolase-related" evidence="3">
    <location>
        <begin position="57"/>
        <end position="405"/>
    </location>
</feature>
<gene>
    <name evidence="4" type="ORF">GQA70_22100</name>
</gene>
<evidence type="ECO:0000259" key="3">
    <source>
        <dbReference type="Pfam" id="PF01979"/>
    </source>
</evidence>
<dbReference type="EMBL" id="CP047170">
    <property type="protein sequence ID" value="QRF69058.1"/>
    <property type="molecule type" value="Genomic_DNA"/>
</dbReference>
<reference evidence="4 5" key="1">
    <citation type="submission" date="2019-12" db="EMBL/GenBank/DDBJ databases">
        <title>Complete Genome Sequence of a Quorum-Sensing Bacterium,Rhodobacteraceae bacterium C31, Isolated from a marine microalgae symbiotic bacteria.</title>
        <authorList>
            <person name="Zhang Y."/>
        </authorList>
    </citation>
    <scope>NUCLEOTIDE SEQUENCE [LARGE SCALE GENOMIC DNA]</scope>
    <source>
        <strain evidence="4 5">C31</strain>
        <plasmid evidence="4 5">p-SCP4</plasmid>
    </source>
</reference>
<dbReference type="Gene3D" id="3.20.20.140">
    <property type="entry name" value="Metal-dependent hydrolases"/>
    <property type="match status" value="1"/>
</dbReference>
<dbReference type="InterPro" id="IPR006680">
    <property type="entry name" value="Amidohydro-rel"/>
</dbReference>
<dbReference type="CDD" id="cd01298">
    <property type="entry name" value="ATZ_TRZ_like"/>
    <property type="match status" value="1"/>
</dbReference>
<dbReference type="Gene3D" id="2.30.40.10">
    <property type="entry name" value="Urease, subunit C, domain 1"/>
    <property type="match status" value="1"/>
</dbReference>
<evidence type="ECO:0000313" key="4">
    <source>
        <dbReference type="EMBL" id="QRF69058.1"/>
    </source>
</evidence>
<dbReference type="Pfam" id="PF01979">
    <property type="entry name" value="Amidohydro_1"/>
    <property type="match status" value="1"/>
</dbReference>
<dbReference type="Proteomes" id="UP000596387">
    <property type="component" value="Plasmid p-SCP4"/>
</dbReference>
<accession>A0ABX7FFB6</accession>
<keyword evidence="4" id="KW-0614">Plasmid</keyword>
<keyword evidence="5" id="KW-1185">Reference proteome</keyword>
<evidence type="ECO:0000256" key="2">
    <source>
        <dbReference type="ARBA" id="ARBA00022801"/>
    </source>
</evidence>
<dbReference type="PANTHER" id="PTHR43794">
    <property type="entry name" value="AMINOHYDROLASE SSNA-RELATED"/>
    <property type="match status" value="1"/>
</dbReference>
<dbReference type="PANTHER" id="PTHR43794:SF11">
    <property type="entry name" value="AMIDOHYDROLASE-RELATED DOMAIN-CONTAINING PROTEIN"/>
    <property type="match status" value="1"/>
</dbReference>
<evidence type="ECO:0000313" key="5">
    <source>
        <dbReference type="Proteomes" id="UP000596387"/>
    </source>
</evidence>
<dbReference type="InterPro" id="IPR050287">
    <property type="entry name" value="MTA/SAH_deaminase"/>
</dbReference>
<comment type="similarity">
    <text evidence="1">Belongs to the metallo-dependent hydrolases superfamily. ATZ/TRZ family.</text>
</comment>
<name>A0ABX7FFB6_9RHOB</name>
<dbReference type="SUPFAM" id="SSF51556">
    <property type="entry name" value="Metallo-dependent hydrolases"/>
    <property type="match status" value="1"/>
</dbReference>
<organism evidence="4 5">
    <name type="scientific">Ponticoccus alexandrii</name>
    <dbReference type="NCBI Taxonomy" id="1943633"/>
    <lineage>
        <taxon>Bacteria</taxon>
        <taxon>Pseudomonadati</taxon>
        <taxon>Pseudomonadota</taxon>
        <taxon>Alphaproteobacteria</taxon>
        <taxon>Rhodobacterales</taxon>
        <taxon>Roseobacteraceae</taxon>
        <taxon>Ponticoccus</taxon>
    </lineage>
</organism>
<proteinExistence type="inferred from homology"/>
<dbReference type="RefSeq" id="WP_023852299.1">
    <property type="nucleotide sequence ID" value="NZ_CP047170.1"/>
</dbReference>
<geneLocation type="plasmid" evidence="4 5">
    <name>p-SCP4</name>
</geneLocation>
<dbReference type="InterPro" id="IPR011059">
    <property type="entry name" value="Metal-dep_hydrolase_composite"/>
</dbReference>
<dbReference type="InterPro" id="IPR032466">
    <property type="entry name" value="Metal_Hydrolase"/>
</dbReference>
<keyword evidence="2" id="KW-0378">Hydrolase</keyword>